<dbReference type="InterPro" id="IPR013766">
    <property type="entry name" value="Thioredoxin_domain"/>
</dbReference>
<gene>
    <name evidence="2" type="ORF">HK100_012147</name>
</gene>
<accession>A0AAD5T2S3</accession>
<dbReference type="PANTHER" id="PTHR46472:SF1">
    <property type="entry name" value="NUCLEOREDOXIN"/>
    <property type="match status" value="1"/>
</dbReference>
<comment type="caution">
    <text evidence="2">The sequence shown here is derived from an EMBL/GenBank/DDBJ whole genome shotgun (WGS) entry which is preliminary data.</text>
</comment>
<dbReference type="SUPFAM" id="SSF52833">
    <property type="entry name" value="Thioredoxin-like"/>
    <property type="match status" value="1"/>
</dbReference>
<dbReference type="Gene3D" id="3.40.30.10">
    <property type="entry name" value="Glutaredoxin"/>
    <property type="match status" value="2"/>
</dbReference>
<dbReference type="Proteomes" id="UP001211907">
    <property type="component" value="Unassembled WGS sequence"/>
</dbReference>
<dbReference type="GO" id="GO:0031397">
    <property type="term" value="P:negative regulation of protein ubiquitination"/>
    <property type="evidence" value="ECO:0007669"/>
    <property type="project" value="TreeGrafter"/>
</dbReference>
<evidence type="ECO:0000313" key="3">
    <source>
        <dbReference type="Proteomes" id="UP001211907"/>
    </source>
</evidence>
<evidence type="ECO:0000313" key="2">
    <source>
        <dbReference type="EMBL" id="KAJ3122041.1"/>
    </source>
</evidence>
<proteinExistence type="predicted"/>
<evidence type="ECO:0000259" key="1">
    <source>
        <dbReference type="PROSITE" id="PS51352"/>
    </source>
</evidence>
<dbReference type="GO" id="GO:0005634">
    <property type="term" value="C:nucleus"/>
    <property type="evidence" value="ECO:0007669"/>
    <property type="project" value="TreeGrafter"/>
</dbReference>
<sequence length="544" mass="61242">MVSDEHSTYNILRLLGDTLYGKENAEISTADVIAAKPFIALYFSGSWCPPCRRFTPKLVQFYENLKDQLEIVLISSERSEEAHDAYFTKMPWLQLPYKLRDRNNELSTLFNVEGVPDLVLLRSDGSGIQVKDLRPIIEKDTTGFHFPYFPKTIQTALAESTLSGSVYHNAINGKTLAIFFDGPSFPPRIWGKCHKCLNDSSIGDYFLCEQCPTSFYVCENCISNVRETHDKTHIFKVNVAPDLVAESLVVREALQRAYHSPAAIEAGLDFEVLMVSWAKTHEEYDSHISQFPDYVKLEFDEHFTTAFHLSNLYDVSFDTTRVVILSPERDLINKDAALALKQNMPFPFNSLKIVDLCQSTISNNFDLFEKPSLVVIAAPFNAEHAAIVDAAVSIAAEKFSPVGAYIVCTDKSCELAMDMVEPDIIFFTAKGEDEEGLVPWFRNSAGRKGNIIAPEAIIFDWNDKHATYALDDEVNSESLCDFVEDFKSGRLKALKTKRKDDDDVDKATSELNTEREKVEDSKISNLDITGEKTMITLTANLTML</sequence>
<organism evidence="2 3">
    <name type="scientific">Physocladia obscura</name>
    <dbReference type="NCBI Taxonomy" id="109957"/>
    <lineage>
        <taxon>Eukaryota</taxon>
        <taxon>Fungi</taxon>
        <taxon>Fungi incertae sedis</taxon>
        <taxon>Chytridiomycota</taxon>
        <taxon>Chytridiomycota incertae sedis</taxon>
        <taxon>Chytridiomycetes</taxon>
        <taxon>Chytridiales</taxon>
        <taxon>Chytriomycetaceae</taxon>
        <taxon>Physocladia</taxon>
    </lineage>
</organism>
<reference evidence="2" key="1">
    <citation type="submission" date="2020-05" db="EMBL/GenBank/DDBJ databases">
        <title>Phylogenomic resolution of chytrid fungi.</title>
        <authorList>
            <person name="Stajich J.E."/>
            <person name="Amses K."/>
            <person name="Simmons R."/>
            <person name="Seto K."/>
            <person name="Myers J."/>
            <person name="Bonds A."/>
            <person name="Quandt C.A."/>
            <person name="Barry K."/>
            <person name="Liu P."/>
            <person name="Grigoriev I."/>
            <person name="Longcore J.E."/>
            <person name="James T.Y."/>
        </authorList>
    </citation>
    <scope>NUCLEOTIDE SEQUENCE</scope>
    <source>
        <strain evidence="2">JEL0513</strain>
    </source>
</reference>
<protein>
    <recommendedName>
        <fullName evidence="1">Thioredoxin domain-containing protein</fullName>
    </recommendedName>
</protein>
<feature type="domain" description="Thioredoxin" evidence="1">
    <location>
        <begin position="1"/>
        <end position="142"/>
    </location>
</feature>
<dbReference type="Pfam" id="PF13905">
    <property type="entry name" value="Thioredoxin_8"/>
    <property type="match status" value="1"/>
</dbReference>
<dbReference type="PANTHER" id="PTHR46472">
    <property type="entry name" value="NUCLEOREDOXIN"/>
    <property type="match status" value="1"/>
</dbReference>
<dbReference type="EMBL" id="JADGJH010000839">
    <property type="protein sequence ID" value="KAJ3122041.1"/>
    <property type="molecule type" value="Genomic_DNA"/>
</dbReference>
<dbReference type="AlphaFoldDB" id="A0AAD5T2S3"/>
<keyword evidence="3" id="KW-1185">Reference proteome</keyword>
<dbReference type="InterPro" id="IPR012336">
    <property type="entry name" value="Thioredoxin-like_fold"/>
</dbReference>
<dbReference type="PROSITE" id="PS51352">
    <property type="entry name" value="THIOREDOXIN_2"/>
    <property type="match status" value="1"/>
</dbReference>
<dbReference type="SUPFAM" id="SSF57850">
    <property type="entry name" value="RING/U-box"/>
    <property type="match status" value="1"/>
</dbReference>
<dbReference type="GO" id="GO:0004791">
    <property type="term" value="F:thioredoxin-disulfide reductase (NADPH) activity"/>
    <property type="evidence" value="ECO:0007669"/>
    <property type="project" value="TreeGrafter"/>
</dbReference>
<name>A0AAD5T2S3_9FUNG</name>
<dbReference type="InterPro" id="IPR036249">
    <property type="entry name" value="Thioredoxin-like_sf"/>
</dbReference>